<keyword evidence="2" id="KW-1003">Cell membrane</keyword>
<reference evidence="8" key="1">
    <citation type="submission" date="2017-02" db="EMBL/GenBank/DDBJ databases">
        <title>Comparative genomics and description of representatives of a novel lineage of planctomycetes thriving in anoxic sediments.</title>
        <authorList>
            <person name="Spring S."/>
            <person name="Bunk B."/>
            <person name="Sproer C."/>
        </authorList>
    </citation>
    <scope>NUCLEOTIDE SEQUENCE [LARGE SCALE GENOMIC DNA]</scope>
    <source>
        <strain evidence="8">SM-Chi-D1</strain>
    </source>
</reference>
<feature type="transmembrane region" description="Helical" evidence="6">
    <location>
        <begin position="79"/>
        <end position="103"/>
    </location>
</feature>
<evidence type="ECO:0000313" key="7">
    <source>
        <dbReference type="EMBL" id="AQQ72226.1"/>
    </source>
</evidence>
<name>A0A1R7T632_9BACT</name>
<dbReference type="InterPro" id="IPR044878">
    <property type="entry name" value="UbiA_sf"/>
</dbReference>
<feature type="transmembrane region" description="Helical" evidence="6">
    <location>
        <begin position="239"/>
        <end position="257"/>
    </location>
</feature>
<feature type="transmembrane region" description="Helical" evidence="6">
    <location>
        <begin position="206"/>
        <end position="227"/>
    </location>
</feature>
<dbReference type="InterPro" id="IPR039653">
    <property type="entry name" value="Prenyltransferase"/>
</dbReference>
<evidence type="ECO:0000256" key="4">
    <source>
        <dbReference type="ARBA" id="ARBA00022989"/>
    </source>
</evidence>
<dbReference type="AlphaFoldDB" id="A0A1R7T632"/>
<dbReference type="PANTHER" id="PTHR11048:SF5">
    <property type="entry name" value="DECAPRENYL-PHOSPHATE PHOSPHORIBOSYLTRANSFERASE"/>
    <property type="match status" value="1"/>
</dbReference>
<dbReference type="Proteomes" id="UP000188181">
    <property type="component" value="Chromosome"/>
</dbReference>
<keyword evidence="8" id="KW-1185">Reference proteome</keyword>
<keyword evidence="7" id="KW-0808">Transferase</keyword>
<feature type="transmembrane region" description="Helical" evidence="6">
    <location>
        <begin position="159"/>
        <end position="177"/>
    </location>
</feature>
<dbReference type="Pfam" id="PF01040">
    <property type="entry name" value="UbiA"/>
    <property type="match status" value="1"/>
</dbReference>
<evidence type="ECO:0000256" key="5">
    <source>
        <dbReference type="ARBA" id="ARBA00023136"/>
    </source>
</evidence>
<dbReference type="RefSeq" id="WP_186804720.1">
    <property type="nucleotide sequence ID" value="NZ_CP019646.1"/>
</dbReference>
<gene>
    <name evidence="7" type="ORF">SMSP2_02607</name>
</gene>
<dbReference type="EC" id="2.4.2.45" evidence="7"/>
<dbReference type="GO" id="GO:0009247">
    <property type="term" value="P:glycolipid biosynthetic process"/>
    <property type="evidence" value="ECO:0007669"/>
    <property type="project" value="TreeGrafter"/>
</dbReference>
<feature type="transmembrane region" description="Helical" evidence="6">
    <location>
        <begin position="269"/>
        <end position="293"/>
    </location>
</feature>
<comment type="subcellular location">
    <subcellularLocation>
        <location evidence="1">Membrane</location>
        <topology evidence="1">Multi-pass membrane protein</topology>
    </subcellularLocation>
</comment>
<dbReference type="Gene3D" id="1.10.357.140">
    <property type="entry name" value="UbiA prenyltransferase"/>
    <property type="match status" value="1"/>
</dbReference>
<dbReference type="GO" id="GO:0016757">
    <property type="term" value="F:glycosyltransferase activity"/>
    <property type="evidence" value="ECO:0007669"/>
    <property type="project" value="UniProtKB-KW"/>
</dbReference>
<proteinExistence type="predicted"/>
<evidence type="ECO:0000313" key="8">
    <source>
        <dbReference type="Proteomes" id="UP000188181"/>
    </source>
</evidence>
<accession>A0A1R7T632</accession>
<sequence>MKKNGYELLKLTRPRHWIKNFVVLLPLFFSFSFTSPAAWAQALSCAIVFCLASSIVYIVNDIEDRDRDCHHPVKKNRPIASGAVSIKEALALLVVLAVITVLLSLSLDLATFVIILMYLLLQAAYTFFLKKHALLDVTCISLGFVLRAVAGAIAIDVYISHWLFICMFTLFLFMGFCKRYNEIAVIGSNDQALLHRQALNSYDPAVLTHLITLAASVFLISFLLYSTSPETIERFGGDYMVYTFPLVIIAVGRFAMLSIRGTYNDPVELIYKDILFAGTCAAWSVSILIILLLKQGVF</sequence>
<keyword evidence="3 6" id="KW-0812">Transmembrane</keyword>
<feature type="transmembrane region" description="Helical" evidence="6">
    <location>
        <begin position="16"/>
        <end position="33"/>
    </location>
</feature>
<dbReference type="KEGG" id="pbas:SMSP2_02607"/>
<keyword evidence="7" id="KW-0328">Glycosyltransferase</keyword>
<feature type="transmembrane region" description="Helical" evidence="6">
    <location>
        <begin position="109"/>
        <end position="128"/>
    </location>
</feature>
<dbReference type="CDD" id="cd13963">
    <property type="entry name" value="PT_UbiA_2"/>
    <property type="match status" value="1"/>
</dbReference>
<feature type="transmembrane region" description="Helical" evidence="6">
    <location>
        <begin position="39"/>
        <end position="59"/>
    </location>
</feature>
<evidence type="ECO:0000256" key="6">
    <source>
        <dbReference type="SAM" id="Phobius"/>
    </source>
</evidence>
<protein>
    <submittedName>
        <fullName evidence="7">Decaprenyl-phosphate phosphoribosyltransferase</fullName>
        <ecNumber evidence="7">2.4.2.45</ecNumber>
    </submittedName>
</protein>
<evidence type="ECO:0000256" key="2">
    <source>
        <dbReference type="ARBA" id="ARBA00022475"/>
    </source>
</evidence>
<dbReference type="InterPro" id="IPR000537">
    <property type="entry name" value="UbiA_prenyltransferase"/>
</dbReference>
<dbReference type="PANTHER" id="PTHR11048">
    <property type="entry name" value="PRENYLTRANSFERASES"/>
    <property type="match status" value="1"/>
</dbReference>
<evidence type="ECO:0000256" key="1">
    <source>
        <dbReference type="ARBA" id="ARBA00004141"/>
    </source>
</evidence>
<evidence type="ECO:0000256" key="3">
    <source>
        <dbReference type="ARBA" id="ARBA00022692"/>
    </source>
</evidence>
<dbReference type="EMBL" id="CP019646">
    <property type="protein sequence ID" value="AQQ72226.1"/>
    <property type="molecule type" value="Genomic_DNA"/>
</dbReference>
<dbReference type="GO" id="GO:0016765">
    <property type="term" value="F:transferase activity, transferring alkyl or aryl (other than methyl) groups"/>
    <property type="evidence" value="ECO:0007669"/>
    <property type="project" value="InterPro"/>
</dbReference>
<keyword evidence="4 6" id="KW-1133">Transmembrane helix</keyword>
<keyword evidence="5 6" id="KW-0472">Membrane</keyword>
<dbReference type="NCBIfam" id="NF008977">
    <property type="entry name" value="PRK12324.1-2"/>
    <property type="match status" value="1"/>
</dbReference>
<dbReference type="STRING" id="1851148.SMSP2_02607"/>
<dbReference type="GO" id="GO:0005886">
    <property type="term" value="C:plasma membrane"/>
    <property type="evidence" value="ECO:0007669"/>
    <property type="project" value="TreeGrafter"/>
</dbReference>
<organism evidence="7 8">
    <name type="scientific">Limihaloglobus sulfuriphilus</name>
    <dbReference type="NCBI Taxonomy" id="1851148"/>
    <lineage>
        <taxon>Bacteria</taxon>
        <taxon>Pseudomonadati</taxon>
        <taxon>Planctomycetota</taxon>
        <taxon>Phycisphaerae</taxon>
        <taxon>Sedimentisphaerales</taxon>
        <taxon>Sedimentisphaeraceae</taxon>
        <taxon>Limihaloglobus</taxon>
    </lineage>
</organism>